<sequence length="61" mass="6980">MPRFSLEHCELDRVPGETDEEFAERRAMFENLDPTGDGISFELDEDSRFEVLNGVACGDRQ</sequence>
<evidence type="ECO:0000313" key="2">
    <source>
        <dbReference type="Proteomes" id="UP000436468"/>
    </source>
</evidence>
<keyword evidence="2" id="KW-1185">Reference proteome</keyword>
<proteinExistence type="predicted"/>
<accession>A0A844SN67</accession>
<dbReference type="Proteomes" id="UP000436468">
    <property type="component" value="Unassembled WGS sequence"/>
</dbReference>
<comment type="caution">
    <text evidence="1">The sequence shown here is derived from an EMBL/GenBank/DDBJ whole genome shotgun (WGS) entry which is preliminary data.</text>
</comment>
<evidence type="ECO:0000313" key="1">
    <source>
        <dbReference type="EMBL" id="MVT64852.1"/>
    </source>
</evidence>
<protein>
    <submittedName>
        <fullName evidence="1">Uncharacterized protein</fullName>
    </submittedName>
</protein>
<reference evidence="1 2" key="1">
    <citation type="submission" date="2019-12" db="EMBL/GenBank/DDBJ databases">
        <title>Draft genome sequences Bradyrhizobium cajani AMBPC1010, Bradyrhizobium pachyrhizi AMBPC1040 and Bradyrhizobium yuanmingense ALSPC3051, three plant growth promoting strains isolated from nodules of Cajanus cajan L. in Dominican Republic.</title>
        <authorList>
            <person name="Flores-Felix J.D."/>
            <person name="Araujo J."/>
            <person name="Diaz-Alcantara C."/>
            <person name="Gonzalez-Andres F."/>
            <person name="Velazquez E."/>
        </authorList>
    </citation>
    <scope>NUCLEOTIDE SEQUENCE [LARGE SCALE GENOMIC DNA]</scope>
    <source>
        <strain evidence="1 2">1040</strain>
    </source>
</reference>
<dbReference type="AlphaFoldDB" id="A0A844SN67"/>
<gene>
    <name evidence="1" type="ORF">GPL21_06995</name>
</gene>
<organism evidence="1 2">
    <name type="scientific">Bradyrhizobium pachyrhizi</name>
    <dbReference type="NCBI Taxonomy" id="280333"/>
    <lineage>
        <taxon>Bacteria</taxon>
        <taxon>Pseudomonadati</taxon>
        <taxon>Pseudomonadota</taxon>
        <taxon>Alphaproteobacteria</taxon>
        <taxon>Hyphomicrobiales</taxon>
        <taxon>Nitrobacteraceae</taxon>
        <taxon>Bradyrhizobium</taxon>
    </lineage>
</organism>
<dbReference type="EMBL" id="WQNF01000004">
    <property type="protein sequence ID" value="MVT64852.1"/>
    <property type="molecule type" value="Genomic_DNA"/>
</dbReference>
<name>A0A844SN67_9BRAD</name>
<dbReference type="RefSeq" id="WP_157342077.1">
    <property type="nucleotide sequence ID" value="NZ_WQNF01000004.1"/>
</dbReference>